<sequence length="21" mass="2505">MGQWHVEGNPRKNVSYVCDER</sequence>
<evidence type="ECO:0000313" key="1">
    <source>
        <dbReference type="EMBL" id="MBX71026.1"/>
    </source>
</evidence>
<proteinExistence type="predicted"/>
<name>A0A2P2QVJ3_RHIMU</name>
<dbReference type="AlphaFoldDB" id="A0A2P2QVJ3"/>
<reference evidence="1" key="1">
    <citation type="submission" date="2018-02" db="EMBL/GenBank/DDBJ databases">
        <title>Rhizophora mucronata_Transcriptome.</title>
        <authorList>
            <person name="Meera S.P."/>
            <person name="Sreeshan A."/>
            <person name="Augustine A."/>
        </authorList>
    </citation>
    <scope>NUCLEOTIDE SEQUENCE</scope>
    <source>
        <tissue evidence="1">Leaf</tissue>
    </source>
</reference>
<organism evidence="1">
    <name type="scientific">Rhizophora mucronata</name>
    <name type="common">Asiatic mangrove</name>
    <dbReference type="NCBI Taxonomy" id="61149"/>
    <lineage>
        <taxon>Eukaryota</taxon>
        <taxon>Viridiplantae</taxon>
        <taxon>Streptophyta</taxon>
        <taxon>Embryophyta</taxon>
        <taxon>Tracheophyta</taxon>
        <taxon>Spermatophyta</taxon>
        <taxon>Magnoliopsida</taxon>
        <taxon>eudicotyledons</taxon>
        <taxon>Gunneridae</taxon>
        <taxon>Pentapetalae</taxon>
        <taxon>rosids</taxon>
        <taxon>fabids</taxon>
        <taxon>Malpighiales</taxon>
        <taxon>Rhizophoraceae</taxon>
        <taxon>Rhizophora</taxon>
    </lineage>
</organism>
<protein>
    <submittedName>
        <fullName evidence="1">Uncharacterized protein</fullName>
    </submittedName>
</protein>
<accession>A0A2P2QVJ3</accession>
<dbReference type="EMBL" id="GGEC01090542">
    <property type="protein sequence ID" value="MBX71026.1"/>
    <property type="molecule type" value="Transcribed_RNA"/>
</dbReference>